<keyword evidence="1" id="KW-0175">Coiled coil</keyword>
<dbReference type="Pfam" id="PF01297">
    <property type="entry name" value="ZnuA"/>
    <property type="match status" value="1"/>
</dbReference>
<feature type="region of interest" description="Disordered" evidence="2">
    <location>
        <begin position="142"/>
        <end position="238"/>
    </location>
</feature>
<reference evidence="4 5" key="1">
    <citation type="submission" date="2021-06" db="EMBL/GenBank/DDBJ databases">
        <title>Bacillus sp. RD4P76, an endophyte from a halophyte.</title>
        <authorList>
            <person name="Sun J.-Q."/>
        </authorList>
    </citation>
    <scope>NUCLEOTIDE SEQUENCE [LARGE SCALE GENOMIC DNA]</scope>
    <source>
        <strain evidence="4 5">CGMCC 1.15917</strain>
    </source>
</reference>
<dbReference type="PROSITE" id="PS51257">
    <property type="entry name" value="PROKAR_LIPOPROTEIN"/>
    <property type="match status" value="1"/>
</dbReference>
<protein>
    <submittedName>
        <fullName evidence="4">Zinc ABC transporter substrate-binding protein</fullName>
    </submittedName>
</protein>
<dbReference type="Proteomes" id="UP000784880">
    <property type="component" value="Unassembled WGS sequence"/>
</dbReference>
<dbReference type="PANTHER" id="PTHR42953">
    <property type="entry name" value="HIGH-AFFINITY ZINC UPTAKE SYSTEM PROTEIN ZNUA-RELATED"/>
    <property type="match status" value="1"/>
</dbReference>
<organism evidence="4 5">
    <name type="scientific">Evansella tamaricis</name>
    <dbReference type="NCBI Taxonomy" id="2069301"/>
    <lineage>
        <taxon>Bacteria</taxon>
        <taxon>Bacillati</taxon>
        <taxon>Bacillota</taxon>
        <taxon>Bacilli</taxon>
        <taxon>Bacillales</taxon>
        <taxon>Bacillaceae</taxon>
        <taxon>Evansella</taxon>
    </lineage>
</organism>
<dbReference type="PANTHER" id="PTHR42953:SF8">
    <property type="entry name" value="ZINT DOMAIN-CONTAINING PROTEIN"/>
    <property type="match status" value="1"/>
</dbReference>
<dbReference type="InterPro" id="IPR006127">
    <property type="entry name" value="ZnuA-like"/>
</dbReference>
<feature type="chain" id="PRO_5046386469" evidence="3">
    <location>
        <begin position="20"/>
        <end position="406"/>
    </location>
</feature>
<evidence type="ECO:0000256" key="2">
    <source>
        <dbReference type="SAM" id="MobiDB-lite"/>
    </source>
</evidence>
<sequence>MKRLSFFFSIMLLLSTILAACGQNEEDVSEAGEDSDSEDVVDEVVEETIEPILVYTTLFPLEDFTYRIGGEYVEVVNIVPVGADAHSFEPTVNQMVSIAEADLFIYNGAGFEGFAERIKETIETHEVTVLTASDGIELIDYHHDHDHGHSHDDDDHGHSHDDDDHGHSHDDDDHGHSHDDDDHGHSHDDDDHGHSHDDDDHGHSHDDDDHGHSHDDDDHGHSHDDDDHSHDHGDEDPHVWLDPIRAIQVAENIKNELVELRPEARDTFEANFEELKGELELLNEEFLAMTEDISKDTIVVSHAGYGYWEERYGIHQIGIAGISPTNEPSIRQIQDVIEFIETKGINHIMFEQNIPTNIAETVRQEVGAEALWIHNLESITEENVAAGDDYFSLMRKNIETLKTALQ</sequence>
<gene>
    <name evidence="4" type="ORF">KS419_23425</name>
</gene>
<dbReference type="EMBL" id="JAHQCS010000184">
    <property type="protein sequence ID" value="MBU9714701.1"/>
    <property type="molecule type" value="Genomic_DNA"/>
</dbReference>
<dbReference type="InterPro" id="IPR050492">
    <property type="entry name" value="Bact_metal-bind_prot9"/>
</dbReference>
<dbReference type="RefSeq" id="WP_217069489.1">
    <property type="nucleotide sequence ID" value="NZ_JAHQCS010000184.1"/>
</dbReference>
<proteinExistence type="predicted"/>
<evidence type="ECO:0000256" key="1">
    <source>
        <dbReference type="SAM" id="Coils"/>
    </source>
</evidence>
<name>A0ABS6JM83_9BACI</name>
<accession>A0ABS6JM83</accession>
<feature type="coiled-coil region" evidence="1">
    <location>
        <begin position="265"/>
        <end position="292"/>
    </location>
</feature>
<keyword evidence="3" id="KW-0732">Signal</keyword>
<evidence type="ECO:0000256" key="3">
    <source>
        <dbReference type="SAM" id="SignalP"/>
    </source>
</evidence>
<comment type="caution">
    <text evidence="4">The sequence shown here is derived from an EMBL/GenBank/DDBJ whole genome shotgun (WGS) entry which is preliminary data.</text>
</comment>
<feature type="signal peptide" evidence="3">
    <location>
        <begin position="1"/>
        <end position="19"/>
    </location>
</feature>
<keyword evidence="5" id="KW-1185">Reference proteome</keyword>
<evidence type="ECO:0000313" key="5">
    <source>
        <dbReference type="Proteomes" id="UP000784880"/>
    </source>
</evidence>
<evidence type="ECO:0000313" key="4">
    <source>
        <dbReference type="EMBL" id="MBU9714701.1"/>
    </source>
</evidence>